<dbReference type="GO" id="GO:0005849">
    <property type="term" value="C:mRNA cleavage factor complex"/>
    <property type="evidence" value="ECO:0007669"/>
    <property type="project" value="UniProtKB-UniRule"/>
</dbReference>
<dbReference type="InterPro" id="IPR016706">
    <property type="entry name" value="Cleav_polyA_spec_factor_su5"/>
</dbReference>
<dbReference type="Gene3D" id="3.90.79.10">
    <property type="entry name" value="Nucleoside Triphosphate Pyrophosphohydrolase"/>
    <property type="match status" value="1"/>
</dbReference>
<evidence type="ECO:0000256" key="1">
    <source>
        <dbReference type="PIRNR" id="PIRNR017888"/>
    </source>
</evidence>
<evidence type="ECO:0000313" key="3">
    <source>
        <dbReference type="EMBL" id="KMZ89211.1"/>
    </source>
</evidence>
<feature type="compositionally biased region" description="Low complexity" evidence="2">
    <location>
        <begin position="14"/>
        <end position="41"/>
    </location>
</feature>
<accession>A0A0J9T2F3</accession>
<sequence>MLTSSGASSGGHAGQASPANAATPGSAANPANAANPGSAATPANAATLASREAKAEWLVYPQANYEFNIDEKLKSKFVMDADKCKKRINTYNQNGIRSSALAIILCHRYEYPHLLLLQNVESQTYYLLSGKYRSWEKPRDVLKKKLQKYVNQIRDMHFATSHFNAEQKESEDPIEIGEFLGEWWKTQFNSVYLPYLPAHITRPKEYIRLYQVTLTSRCIFHLPPGFTLKALPLFDLGSCGVAIGGLTSVLSRFKLHCMVPLEEGQEG</sequence>
<dbReference type="Proteomes" id="UP000053327">
    <property type="component" value="Unassembled WGS sequence"/>
</dbReference>
<keyword evidence="1" id="KW-0694">RNA-binding</keyword>
<dbReference type="PIRSF" id="PIRSF017888">
    <property type="entry name" value="CPSF-25"/>
    <property type="match status" value="1"/>
</dbReference>
<evidence type="ECO:0000313" key="4">
    <source>
        <dbReference type="Proteomes" id="UP000053327"/>
    </source>
</evidence>
<evidence type="ECO:0000256" key="2">
    <source>
        <dbReference type="SAM" id="MobiDB-lite"/>
    </source>
</evidence>
<dbReference type="GO" id="GO:0003729">
    <property type="term" value="F:mRNA binding"/>
    <property type="evidence" value="ECO:0007669"/>
    <property type="project" value="UniProtKB-UniRule"/>
</dbReference>
<protein>
    <recommendedName>
        <fullName evidence="1">Cleavage and polyadenylation specificity factor subunit 5</fullName>
    </recommendedName>
</protein>
<dbReference type="GO" id="GO:0005737">
    <property type="term" value="C:cytoplasm"/>
    <property type="evidence" value="ECO:0007669"/>
    <property type="project" value="UniProtKB-SubCell"/>
</dbReference>
<dbReference type="OrthoDB" id="277288at2759"/>
<gene>
    <name evidence="3" type="ORF">PVBG_03561</name>
</gene>
<dbReference type="GO" id="GO:0031124">
    <property type="term" value="P:mRNA 3'-end processing"/>
    <property type="evidence" value="ECO:0007669"/>
    <property type="project" value="InterPro"/>
</dbReference>
<dbReference type="EMBL" id="KQ234726">
    <property type="protein sequence ID" value="KMZ89211.1"/>
    <property type="molecule type" value="Genomic_DNA"/>
</dbReference>
<proteinExistence type="inferred from homology"/>
<comment type="subcellular location">
    <subcellularLocation>
        <location evidence="1">Nucleus</location>
    </subcellularLocation>
    <subcellularLocation>
        <location evidence="1">Cytoplasm</location>
    </subcellularLocation>
</comment>
<reference evidence="3 4" key="1">
    <citation type="submission" date="2011-08" db="EMBL/GenBank/DDBJ databases">
        <title>The Genome Sequence of Plasmodium vivax Brazil I.</title>
        <authorList>
            <consortium name="The Broad Institute Genome Sequencing Platform"/>
            <consortium name="The Broad Institute Genome Sequencing Center for Infectious Disease"/>
            <person name="Neafsey D."/>
            <person name="Carlton J."/>
            <person name="Barnwell J."/>
            <person name="Collins W."/>
            <person name="Escalante A."/>
            <person name="Mullikin J."/>
            <person name="Saul A."/>
            <person name="Guigo R."/>
            <person name="Camara F."/>
            <person name="Young S.K."/>
            <person name="Zeng Q."/>
            <person name="Gargeya S."/>
            <person name="Fitzgerald M."/>
            <person name="Haas B."/>
            <person name="Abouelleil A."/>
            <person name="Alvarado L."/>
            <person name="Arachchi H.M."/>
            <person name="Berlin A."/>
            <person name="Brown A."/>
            <person name="Chapman S.B."/>
            <person name="Chen Z."/>
            <person name="Dunbar C."/>
            <person name="Freedman E."/>
            <person name="Gearin G."/>
            <person name="Gellesch M."/>
            <person name="Goldberg J."/>
            <person name="Griggs A."/>
            <person name="Gujja S."/>
            <person name="Heiman D."/>
            <person name="Howarth C."/>
            <person name="Larson L."/>
            <person name="Lui A."/>
            <person name="MacDonald P.J.P."/>
            <person name="Montmayeur A."/>
            <person name="Murphy C."/>
            <person name="Neiman D."/>
            <person name="Pearson M."/>
            <person name="Priest M."/>
            <person name="Roberts A."/>
            <person name="Saif S."/>
            <person name="Shea T."/>
            <person name="Shenoy N."/>
            <person name="Sisk P."/>
            <person name="Stolte C."/>
            <person name="Sykes S."/>
            <person name="Wortman J."/>
            <person name="Nusbaum C."/>
            <person name="Birren B."/>
        </authorList>
    </citation>
    <scope>NUCLEOTIDE SEQUENCE [LARGE SCALE GENOMIC DNA]</scope>
    <source>
        <strain evidence="3 4">Brazil I</strain>
    </source>
</reference>
<comment type="function">
    <text evidence="1">Component of the cleavage factor Im (CFIm) complex that functions as an activator of the pre-mRNA 3'-end cleavage and polyadenylation processing required for the maturation of pre-mRNA into functional mRNAs. CFIm contributes to the recruitment of multiprotein complexes on specific sequences on the pre-mRNA 3'-end, so called cleavage and polyadenylation signals (pA signals). Most pre-mRNAs contain multiple pA signals, resulting in alternative cleavage and polyadenylation (APA) producing mRNAs with variable 3'-end formation. The CFIm complex acts as a key regulator of cleavage and polyadenylation site choice during APA through its binding to 5'-UGUA-3' elements localized in the 3'-untranslated region (UTR) for a huge number of pre-mRNAs.</text>
</comment>
<keyword evidence="1" id="KW-0963">Cytoplasm</keyword>
<dbReference type="AlphaFoldDB" id="A0A0J9T2F3"/>
<organism evidence="3 4">
    <name type="scientific">Plasmodium vivax (strain Brazil I)</name>
    <dbReference type="NCBI Taxonomy" id="1033975"/>
    <lineage>
        <taxon>Eukaryota</taxon>
        <taxon>Sar</taxon>
        <taxon>Alveolata</taxon>
        <taxon>Apicomplexa</taxon>
        <taxon>Aconoidasida</taxon>
        <taxon>Haemosporida</taxon>
        <taxon>Plasmodiidae</taxon>
        <taxon>Plasmodium</taxon>
        <taxon>Plasmodium (Plasmodium)</taxon>
    </lineage>
</organism>
<comment type="subunit">
    <text evidence="1">Homodimer (via N- and C-terminus); binds RNA as homodimer. Component of the cleavage factor Im (CFIm) complex.</text>
</comment>
<dbReference type="Pfam" id="PF13869">
    <property type="entry name" value="NUDIX_2"/>
    <property type="match status" value="1"/>
</dbReference>
<name>A0A0J9T2F3_PLAV1</name>
<feature type="region of interest" description="Disordered" evidence="2">
    <location>
        <begin position="1"/>
        <end position="41"/>
    </location>
</feature>
<comment type="similarity">
    <text evidence="1">Belongs to the Nudix hydrolase family. CPSF5 subfamily.</text>
</comment>
<keyword evidence="1" id="KW-0507">mRNA processing</keyword>
<keyword evidence="1" id="KW-0539">Nucleus</keyword>
<dbReference type="PANTHER" id="PTHR13047">
    <property type="entry name" value="PRE-MRNA CLEAVAGE FACTOR IM, 25KD SUBUNIT"/>
    <property type="match status" value="1"/>
</dbReference>